<evidence type="ECO:0000313" key="2">
    <source>
        <dbReference type="Proteomes" id="UP000299102"/>
    </source>
</evidence>
<dbReference type="AlphaFoldDB" id="A0A4C1X2U2"/>
<protein>
    <submittedName>
        <fullName evidence="1">Uncharacterized protein</fullName>
    </submittedName>
</protein>
<evidence type="ECO:0000313" key="1">
    <source>
        <dbReference type="EMBL" id="GBP57440.1"/>
    </source>
</evidence>
<comment type="caution">
    <text evidence="1">The sequence shown here is derived from an EMBL/GenBank/DDBJ whole genome shotgun (WGS) entry which is preliminary data.</text>
</comment>
<proteinExistence type="predicted"/>
<sequence>MYGEYENCTDSLQFFGYDIYSIVVEPCGGQLDCSTYLGKVCDVLRDESMPAVRRRTALPVGRPTDRPALSYRGWVLACP</sequence>
<dbReference type="Proteomes" id="UP000299102">
    <property type="component" value="Unassembled WGS sequence"/>
</dbReference>
<name>A0A4C1X2U2_EUMVA</name>
<organism evidence="1 2">
    <name type="scientific">Eumeta variegata</name>
    <name type="common">Bagworm moth</name>
    <name type="synonym">Eumeta japonica</name>
    <dbReference type="NCBI Taxonomy" id="151549"/>
    <lineage>
        <taxon>Eukaryota</taxon>
        <taxon>Metazoa</taxon>
        <taxon>Ecdysozoa</taxon>
        <taxon>Arthropoda</taxon>
        <taxon>Hexapoda</taxon>
        <taxon>Insecta</taxon>
        <taxon>Pterygota</taxon>
        <taxon>Neoptera</taxon>
        <taxon>Endopterygota</taxon>
        <taxon>Lepidoptera</taxon>
        <taxon>Glossata</taxon>
        <taxon>Ditrysia</taxon>
        <taxon>Tineoidea</taxon>
        <taxon>Psychidae</taxon>
        <taxon>Oiketicinae</taxon>
        <taxon>Eumeta</taxon>
    </lineage>
</organism>
<reference evidence="1 2" key="1">
    <citation type="journal article" date="2019" name="Commun. Biol.">
        <title>The bagworm genome reveals a unique fibroin gene that provides high tensile strength.</title>
        <authorList>
            <person name="Kono N."/>
            <person name="Nakamura H."/>
            <person name="Ohtoshi R."/>
            <person name="Tomita M."/>
            <person name="Numata K."/>
            <person name="Arakawa K."/>
        </authorList>
    </citation>
    <scope>NUCLEOTIDE SEQUENCE [LARGE SCALE GENOMIC DNA]</scope>
</reference>
<gene>
    <name evidence="1" type="ORF">EVAR_41334_1</name>
</gene>
<keyword evidence="2" id="KW-1185">Reference proteome</keyword>
<accession>A0A4C1X2U2</accession>
<dbReference type="EMBL" id="BGZK01000716">
    <property type="protein sequence ID" value="GBP57440.1"/>
    <property type="molecule type" value="Genomic_DNA"/>
</dbReference>